<evidence type="ECO:0000256" key="9">
    <source>
        <dbReference type="ARBA" id="ARBA00047550"/>
    </source>
</evidence>
<dbReference type="PANTHER" id="PTHR13393">
    <property type="entry name" value="SAM-DEPENDENT METHYLTRANSFERASE"/>
    <property type="match status" value="1"/>
</dbReference>
<dbReference type="Gene3D" id="3.20.10.10">
    <property type="entry name" value="D-amino Acid Aminotransferase, subunit A, domain 2"/>
    <property type="match status" value="1"/>
</dbReference>
<evidence type="ECO:0000259" key="11">
    <source>
        <dbReference type="Pfam" id="PF01872"/>
    </source>
</evidence>
<dbReference type="GO" id="GO:0008703">
    <property type="term" value="F:5-amino-6-(5-phosphoribosylamino)uracil reductase activity"/>
    <property type="evidence" value="ECO:0007669"/>
    <property type="project" value="InterPro"/>
</dbReference>
<dbReference type="InterPro" id="IPR024072">
    <property type="entry name" value="DHFR-like_dom_sf"/>
</dbReference>
<gene>
    <name evidence="12" type="ORF">HK097_002351</name>
</gene>
<keyword evidence="13" id="KW-1185">Reference proteome</keyword>
<dbReference type="GO" id="GO:0009231">
    <property type="term" value="P:riboflavin biosynthetic process"/>
    <property type="evidence" value="ECO:0007669"/>
    <property type="project" value="InterPro"/>
</dbReference>
<dbReference type="Pfam" id="PF01872">
    <property type="entry name" value="RibD_C"/>
    <property type="match status" value="1"/>
</dbReference>
<dbReference type="AlphaFoldDB" id="A0AAD5X396"/>
<comment type="caution">
    <text evidence="12">The sequence shown here is derived from an EMBL/GenBank/DDBJ whole genome shotgun (WGS) entry which is preliminary data.</text>
</comment>
<accession>A0AAD5X396</accession>
<dbReference type="EMBL" id="JADGJD010000150">
    <property type="protein sequence ID" value="KAJ3054235.1"/>
    <property type="molecule type" value="Genomic_DNA"/>
</dbReference>
<dbReference type="EC" id="1.1.1.302" evidence="3"/>
<evidence type="ECO:0000256" key="6">
    <source>
        <dbReference type="ARBA" id="ARBA00022679"/>
    </source>
</evidence>
<organism evidence="12 13">
    <name type="scientific">Rhizophlyctis rosea</name>
    <dbReference type="NCBI Taxonomy" id="64517"/>
    <lineage>
        <taxon>Eukaryota</taxon>
        <taxon>Fungi</taxon>
        <taxon>Fungi incertae sedis</taxon>
        <taxon>Chytridiomycota</taxon>
        <taxon>Chytridiomycota incertae sedis</taxon>
        <taxon>Chytridiomycetes</taxon>
        <taxon>Rhizophlyctidales</taxon>
        <taxon>Rhizophlyctidaceae</taxon>
        <taxon>Rhizophlyctis</taxon>
    </lineage>
</organism>
<comment type="catalytic activity">
    <reaction evidence="9">
        <text>2,5-diamino-6-(1-D-ribitylamino)pyrimidin-4(3H)-one 5'-phosphate + NAD(+) = 2,5-diamino-6-(1-D-ribosylamino)pyrimidin-4(3H)-one 5'-phosphate + NADH + H(+)</text>
        <dbReference type="Rhea" id="RHEA:27274"/>
        <dbReference type="ChEBI" id="CHEBI:15378"/>
        <dbReference type="ChEBI" id="CHEBI:57540"/>
        <dbReference type="ChEBI" id="CHEBI:57945"/>
        <dbReference type="ChEBI" id="CHEBI:58890"/>
        <dbReference type="ChEBI" id="CHEBI:59545"/>
        <dbReference type="EC" id="1.1.1.302"/>
    </reaction>
</comment>
<dbReference type="InterPro" id="IPR036038">
    <property type="entry name" value="Aminotransferase-like"/>
</dbReference>
<comment type="function">
    <text evidence="1">Catalyzes an early step in riboflavin biosynthesis, the NADPH-dependent reduction of the ribose side chain of 2,5-diamino-6-ribosylamino-4(3H)-pyrimidinone 5'-phosphate, yielding 2,5-diamino-6-ribitylamino-4(3H)-pyrimidinone 5'-phosphate.</text>
</comment>
<evidence type="ECO:0000313" key="13">
    <source>
        <dbReference type="Proteomes" id="UP001212841"/>
    </source>
</evidence>
<evidence type="ECO:0000256" key="7">
    <source>
        <dbReference type="ARBA" id="ARBA00030073"/>
    </source>
</evidence>
<feature type="domain" description="Bacterial bifunctional deaminase-reductase C-terminal" evidence="11">
    <location>
        <begin position="712"/>
        <end position="925"/>
    </location>
</feature>
<dbReference type="PANTHER" id="PTHR13393:SF0">
    <property type="entry name" value="RNA N6-ADENOSINE-METHYLTRANSFERASE METTL16"/>
    <property type="match status" value="1"/>
</dbReference>
<dbReference type="SUPFAM" id="SSF56752">
    <property type="entry name" value="D-aminoacid aminotransferase-like PLP-dependent enzymes"/>
    <property type="match status" value="1"/>
</dbReference>
<comment type="similarity">
    <text evidence="2">Belongs to the HTP reductase family.</text>
</comment>
<evidence type="ECO:0000256" key="1">
    <source>
        <dbReference type="ARBA" id="ARBA00003555"/>
    </source>
</evidence>
<keyword evidence="5" id="KW-0489">Methyltransferase</keyword>
<evidence type="ECO:0000313" key="12">
    <source>
        <dbReference type="EMBL" id="KAJ3054235.1"/>
    </source>
</evidence>
<dbReference type="GO" id="GO:0008168">
    <property type="term" value="F:methyltransferase activity"/>
    <property type="evidence" value="ECO:0007669"/>
    <property type="project" value="UniProtKB-KW"/>
</dbReference>
<dbReference type="Gene3D" id="3.40.430.10">
    <property type="entry name" value="Dihydrofolate Reductase, subunit A"/>
    <property type="match status" value="1"/>
</dbReference>
<name>A0AAD5X396_9FUNG</name>
<dbReference type="SUPFAM" id="SSF53335">
    <property type="entry name" value="S-adenosyl-L-methionine-dependent methyltransferases"/>
    <property type="match status" value="1"/>
</dbReference>
<evidence type="ECO:0000256" key="3">
    <source>
        <dbReference type="ARBA" id="ARBA00012851"/>
    </source>
</evidence>
<dbReference type="Proteomes" id="UP001212841">
    <property type="component" value="Unassembled WGS sequence"/>
</dbReference>
<evidence type="ECO:0000256" key="5">
    <source>
        <dbReference type="ARBA" id="ARBA00022603"/>
    </source>
</evidence>
<protein>
    <recommendedName>
        <fullName evidence="4">2,5-diamino-6-ribosylamino-4(3H)-pyrimidinone 5'-phosphate reductase</fullName>
        <ecNumber evidence="3">1.1.1.302</ecNumber>
    </recommendedName>
    <alternativeName>
        <fullName evidence="8">2,5-diamino-6-(5-phospho-D-ribosylamino)pyrimidin-4(3H)-one reductase</fullName>
    </alternativeName>
    <alternativeName>
        <fullName evidence="7">2,5-diamino-6-ribitylamino-4(3H)-pyrimidinone 5'-phosphate synthase</fullName>
    </alternativeName>
</protein>
<evidence type="ECO:0000256" key="2">
    <source>
        <dbReference type="ARBA" id="ARBA00009723"/>
    </source>
</evidence>
<dbReference type="SUPFAM" id="SSF53597">
    <property type="entry name" value="Dihydrofolate reductase-like"/>
    <property type="match status" value="1"/>
</dbReference>
<comment type="catalytic activity">
    <reaction evidence="10">
        <text>2,5-diamino-6-(1-D-ribitylamino)pyrimidin-4(3H)-one 5'-phosphate + NADP(+) = 2,5-diamino-6-(1-D-ribosylamino)pyrimidin-4(3H)-one 5'-phosphate + NADPH + H(+)</text>
        <dbReference type="Rhea" id="RHEA:27278"/>
        <dbReference type="ChEBI" id="CHEBI:15378"/>
        <dbReference type="ChEBI" id="CHEBI:57783"/>
        <dbReference type="ChEBI" id="CHEBI:58349"/>
        <dbReference type="ChEBI" id="CHEBI:58890"/>
        <dbReference type="ChEBI" id="CHEBI:59545"/>
        <dbReference type="EC" id="1.1.1.302"/>
    </reaction>
</comment>
<dbReference type="Pfam" id="PF05971">
    <property type="entry name" value="Methyltransf_10"/>
    <property type="match status" value="1"/>
</dbReference>
<keyword evidence="6" id="KW-0808">Transferase</keyword>
<dbReference type="InterPro" id="IPR043132">
    <property type="entry name" value="BCAT-like_C"/>
</dbReference>
<dbReference type="Gene3D" id="3.40.50.150">
    <property type="entry name" value="Vaccinia Virus protein VP39"/>
    <property type="match status" value="1"/>
</dbReference>
<evidence type="ECO:0000256" key="4">
    <source>
        <dbReference type="ARBA" id="ARBA00015035"/>
    </source>
</evidence>
<reference evidence="12" key="1">
    <citation type="submission" date="2020-05" db="EMBL/GenBank/DDBJ databases">
        <title>Phylogenomic resolution of chytrid fungi.</title>
        <authorList>
            <person name="Stajich J.E."/>
            <person name="Amses K."/>
            <person name="Simmons R."/>
            <person name="Seto K."/>
            <person name="Myers J."/>
            <person name="Bonds A."/>
            <person name="Quandt C.A."/>
            <person name="Barry K."/>
            <person name="Liu P."/>
            <person name="Grigoriev I."/>
            <person name="Longcore J.E."/>
            <person name="James T.Y."/>
        </authorList>
    </citation>
    <scope>NUCLEOTIDE SEQUENCE</scope>
    <source>
        <strain evidence="12">JEL0318</strain>
    </source>
</reference>
<dbReference type="InterPro" id="IPR029063">
    <property type="entry name" value="SAM-dependent_MTases_sf"/>
</dbReference>
<dbReference type="GO" id="GO:0005634">
    <property type="term" value="C:nucleus"/>
    <property type="evidence" value="ECO:0007669"/>
    <property type="project" value="TreeGrafter"/>
</dbReference>
<evidence type="ECO:0000256" key="10">
    <source>
        <dbReference type="ARBA" id="ARBA00049020"/>
    </source>
</evidence>
<evidence type="ECO:0000256" key="8">
    <source>
        <dbReference type="ARBA" id="ARBA00031630"/>
    </source>
</evidence>
<dbReference type="CDD" id="cd02440">
    <property type="entry name" value="AdoMet_MTases"/>
    <property type="match status" value="1"/>
</dbReference>
<dbReference type="GO" id="GO:0070475">
    <property type="term" value="P:rRNA base methylation"/>
    <property type="evidence" value="ECO:0007669"/>
    <property type="project" value="TreeGrafter"/>
</dbReference>
<dbReference type="InterPro" id="IPR002734">
    <property type="entry name" value="RibDG_C"/>
</dbReference>
<dbReference type="InterPro" id="IPR010286">
    <property type="entry name" value="METTL16/RlmF"/>
</dbReference>
<proteinExistence type="inferred from homology"/>
<sequence length="932" mass="104056">MFGCPHIFPHEPHSLKRAKSGTPSIDFKDAKALRELTYAILWADFQLRLQIPLATLCPPIPNRLDYILWLEDLIGSSGPVRGIDIGTGASCIYPLLGARKNTLWEFVATDVDPRSVNYAQENVSRNDLGDRIKVLQSTGVLLLPDELFSEDTFDFCMCNPPFYESEEQVAAAKEAKALDSFAVCSGTKSEMITEGGEYQFILRLIDESMGRKDHIRWFTSLLGRKEDAEKLSETLASRKIRFVLDELRQAKTVRWVIAWTFEETKGNRKHNGPPLERETIKRAAIEDKGNGGSTVANLRHCPHLLTLRITVVVELKQSSVRAIQEGRDEPFEYEVRREKWTPQQFLLAYPSGAYTVARTINGSSVVSLSRHVARMYDTLCGISFNRHREKLDEEGASVSEVKLAKKEHTPVREALGSFRDQSVCEKICEKMLRKAIAEFYHVSEDARMEEVSLAASGREAMAMVFVTYSHKTQEVNVVSYCAGLPPRRSAPLHVCVYGPRRGNPEVKDSIWVRMRRPIEAVKPADVAEMLLTDKDGNIYEGLRTNFCVVVKEPDGRYVVISASKDSILMGTMLSLVEAACKRKGIEFRFEFPKSSDRHRWVGAFLLSVNNVVTPIESIRFGLIGLVAFFIEPLMCSALPDHRSHPILLPQDCPLVRELSKAVWGEMEREAAPIFNDPADNHQPPRPTILERGAYSFIMPILSRSQSELLDRPAITLTFAQSLDGFIAGPNKTPLLISSPESMVMTHALRCMHDAILVGISTVLADDPSLSCRNVQFGPDGVSPVRHPRPIILDSRLRCPIPAKFMGRNSIIVTTKGHDEEERKKLEGAGAEVLVVEEDAVVEGRIRLEKILGILKGEPWNVGSIMIEGGASVIGYCLGERDMPVDNLIVTVAPMVVGEGVRSVEEGRVMPKLVEVGWKQFGRDAVMSAKVQK</sequence>